<dbReference type="InterPro" id="IPR016162">
    <property type="entry name" value="Ald_DH_N"/>
</dbReference>
<dbReference type="EMBL" id="JACSRA010000024">
    <property type="protein sequence ID" value="MBD7912513.1"/>
    <property type="molecule type" value="Genomic_DNA"/>
</dbReference>
<gene>
    <name evidence="4" type="ORF">H9661_14215</name>
</gene>
<dbReference type="Proteomes" id="UP000627781">
    <property type="component" value="Unassembled WGS sequence"/>
</dbReference>
<keyword evidence="5" id="KW-1185">Reference proteome</keyword>
<dbReference type="NCBIfam" id="NF011927">
    <property type="entry name" value="PRK15398.1"/>
    <property type="match status" value="1"/>
</dbReference>
<dbReference type="InterPro" id="IPR016161">
    <property type="entry name" value="Ald_DH/histidinol_DH"/>
</dbReference>
<reference evidence="4 5" key="1">
    <citation type="submission" date="2020-08" db="EMBL/GenBank/DDBJ databases">
        <title>A Genomic Blueprint of the Chicken Gut Microbiome.</title>
        <authorList>
            <person name="Gilroy R."/>
            <person name="Ravi A."/>
            <person name="Getino M."/>
            <person name="Pursley I."/>
            <person name="Horton D.L."/>
            <person name="Alikhan N.-F."/>
            <person name="Baker D."/>
            <person name="Gharbi K."/>
            <person name="Hall N."/>
            <person name="Watson M."/>
            <person name="Adriaenssens E.M."/>
            <person name="Foster-Nyarko E."/>
            <person name="Jarju S."/>
            <person name="Secka A."/>
            <person name="Antonio M."/>
            <person name="Oren A."/>
            <person name="Chaudhuri R."/>
            <person name="La Ragione R.M."/>
            <person name="Hildebrand F."/>
            <person name="Pallen M.J."/>
        </authorList>
    </citation>
    <scope>NUCLEOTIDE SEQUENCE [LARGE SCALE GENOMIC DNA]</scope>
    <source>
        <strain evidence="4 5">Sa3CVN1</strain>
    </source>
</reference>
<evidence type="ECO:0000256" key="1">
    <source>
        <dbReference type="ARBA" id="ARBA00023002"/>
    </source>
</evidence>
<dbReference type="Gene3D" id="3.40.309.10">
    <property type="entry name" value="Aldehyde Dehydrogenase, Chain A, domain 2"/>
    <property type="match status" value="1"/>
</dbReference>
<sequence>MRQLGVFETATEACVAATVAQKELVLKYTLEDRNRFIDSIRKNIMENIEMLGQMEFDETGYGRVEDKVEKNTGAVMLSQGTEAIPHNMYASDKGLTVEYYAPFGVVGAVTPVTNPSATIVGNAIANVAAGNAVVFNVHPSAKKTSAITVHLVNKAINEAGGPVNLFTMPRESTLDTLDEIMAHPSVKLLVGTGGPGMVKTLMSSGKKVIAAGPGNPPSIVDETVDLKKAAAGIYGSSSFDNNLLCIAEKEIFVVDAIFDNFMKELEAVGAYRVNTKEGKKLTDICVVKSPNGNYVANKKYVGKHANVILNAAGIKIDIDPRIAIFEAQNDDPLVQTEQMMPIIPIVRCRDFQEAMERAVAAEHDCKHSASIWSNDINRVTAFGKVINTTIFVQNGGTMAAFGIGGTGTNAPTIATPTGEGVTGPQSFVRRRRFCMADGGNYLL</sequence>
<dbReference type="InterPro" id="IPR012408">
    <property type="entry name" value="Acetald_propionald_DH-rel"/>
</dbReference>
<dbReference type="Pfam" id="PF00171">
    <property type="entry name" value="Aldedh"/>
    <property type="match status" value="1"/>
</dbReference>
<dbReference type="RefSeq" id="WP_191769485.1">
    <property type="nucleotide sequence ID" value="NZ_JACSRA010000024.1"/>
</dbReference>
<dbReference type="InterPro" id="IPR015590">
    <property type="entry name" value="Aldehyde_DH_dom"/>
</dbReference>
<organism evidence="4 5">
    <name type="scientific">Clostridium cibarium</name>
    <dbReference type="NCBI Taxonomy" id="2762247"/>
    <lineage>
        <taxon>Bacteria</taxon>
        <taxon>Bacillati</taxon>
        <taxon>Bacillota</taxon>
        <taxon>Clostridia</taxon>
        <taxon>Eubacteriales</taxon>
        <taxon>Clostridiaceae</taxon>
        <taxon>Clostridium</taxon>
    </lineage>
</organism>
<dbReference type="InterPro" id="IPR016163">
    <property type="entry name" value="Ald_DH_C"/>
</dbReference>
<feature type="domain" description="Aldehyde dehydrogenase" evidence="3">
    <location>
        <begin position="9"/>
        <end position="398"/>
    </location>
</feature>
<dbReference type="PANTHER" id="PTHR11699">
    <property type="entry name" value="ALDEHYDE DEHYDROGENASE-RELATED"/>
    <property type="match status" value="1"/>
</dbReference>
<evidence type="ECO:0000313" key="5">
    <source>
        <dbReference type="Proteomes" id="UP000627781"/>
    </source>
</evidence>
<accession>A0ABR8PWI0</accession>
<keyword evidence="1" id="KW-0560">Oxidoreductase</keyword>
<protein>
    <submittedName>
        <fullName evidence="4">Aldehyde dehydrogenase</fullName>
    </submittedName>
</protein>
<evidence type="ECO:0000259" key="3">
    <source>
        <dbReference type="Pfam" id="PF00171"/>
    </source>
</evidence>
<keyword evidence="2" id="KW-0520">NAD</keyword>
<comment type="caution">
    <text evidence="4">The sequence shown here is derived from an EMBL/GenBank/DDBJ whole genome shotgun (WGS) entry which is preliminary data.</text>
</comment>
<proteinExistence type="predicted"/>
<dbReference type="SUPFAM" id="SSF53720">
    <property type="entry name" value="ALDH-like"/>
    <property type="match status" value="1"/>
</dbReference>
<evidence type="ECO:0000256" key="2">
    <source>
        <dbReference type="ARBA" id="ARBA00023027"/>
    </source>
</evidence>
<dbReference type="Gene3D" id="3.40.605.10">
    <property type="entry name" value="Aldehyde Dehydrogenase, Chain A, domain 1"/>
    <property type="match status" value="1"/>
</dbReference>
<name>A0ABR8PWI0_9CLOT</name>
<evidence type="ECO:0000313" key="4">
    <source>
        <dbReference type="EMBL" id="MBD7912513.1"/>
    </source>
</evidence>
<dbReference type="PIRSF" id="PIRSF036410">
    <property type="entry name" value="EutE_PduP"/>
    <property type="match status" value="1"/>
</dbReference>